<protein>
    <submittedName>
        <fullName evidence="1">Uncharacterized protein</fullName>
    </submittedName>
</protein>
<reference evidence="1 2" key="1">
    <citation type="submission" date="2014-12" db="EMBL/GenBank/DDBJ databases">
        <title>Frankia sp. BMG5.1 draft genome.</title>
        <authorList>
            <person name="Gtari M."/>
            <person name="Ghodhbane-Gtari F."/>
            <person name="Nouioui I."/>
            <person name="Ktari A."/>
            <person name="Hezbri K."/>
            <person name="Mimouni W."/>
            <person name="Sbissi I."/>
            <person name="Ayari A."/>
            <person name="Yamanaka T."/>
            <person name="Normand P."/>
            <person name="Tisa L.S."/>
            <person name="Boudabous A."/>
        </authorList>
    </citation>
    <scope>NUCLEOTIDE SEQUENCE [LARGE SCALE GENOMIC DNA]</scope>
    <source>
        <strain evidence="1 2">BMG5.1</strain>
    </source>
</reference>
<dbReference type="Proteomes" id="UP000035425">
    <property type="component" value="Unassembled WGS sequence"/>
</dbReference>
<evidence type="ECO:0000313" key="1">
    <source>
        <dbReference type="EMBL" id="KLL10047.1"/>
    </source>
</evidence>
<gene>
    <name evidence="1" type="ORF">FrCorBMG51_20620</name>
</gene>
<dbReference type="RefSeq" id="WP_047224667.1">
    <property type="nucleotide sequence ID" value="NZ_JWIO01000045.1"/>
</dbReference>
<dbReference type="EMBL" id="JWIO01000045">
    <property type="protein sequence ID" value="KLL10047.1"/>
    <property type="molecule type" value="Genomic_DNA"/>
</dbReference>
<sequence>MGTITTTGRWQRVSVDDLQGLTIQNTDDNRSEIRWGEPVGGGGQSGYDFEGYTADAVLDGTDFLLGKYTHHNQVITLNRWQFWVFLEVDVHFDDDDIDHTFVVRFRHDETPNQGDHPNDRVKLPTIHENDSLYVNGSEYKVTITGFWRRRVKTTFFDIAEGGSASAEIFAKLELVEAPTS</sequence>
<evidence type="ECO:0000313" key="2">
    <source>
        <dbReference type="Proteomes" id="UP000035425"/>
    </source>
</evidence>
<name>A0ABR5F035_9ACTN</name>
<comment type="caution">
    <text evidence="1">The sequence shown here is derived from an EMBL/GenBank/DDBJ whole genome shotgun (WGS) entry which is preliminary data.</text>
</comment>
<accession>A0ABR5F035</accession>
<keyword evidence="2" id="KW-1185">Reference proteome</keyword>
<dbReference type="NCBIfam" id="NF038131">
    <property type="entry name" value="choice_anch_K"/>
    <property type="match status" value="1"/>
</dbReference>
<dbReference type="InterPro" id="IPR047995">
    <property type="entry name" value="Choice_anch_K"/>
</dbReference>
<organism evidence="1 2">
    <name type="scientific">Protofrankia coriariae</name>
    <dbReference type="NCBI Taxonomy" id="1562887"/>
    <lineage>
        <taxon>Bacteria</taxon>
        <taxon>Bacillati</taxon>
        <taxon>Actinomycetota</taxon>
        <taxon>Actinomycetes</taxon>
        <taxon>Frankiales</taxon>
        <taxon>Frankiaceae</taxon>
        <taxon>Protofrankia</taxon>
    </lineage>
</organism>
<proteinExistence type="predicted"/>